<gene>
    <name evidence="9" type="ORF">Malapachy_2953</name>
</gene>
<feature type="compositionally biased region" description="Basic and acidic residues" evidence="6">
    <location>
        <begin position="79"/>
        <end position="100"/>
    </location>
</feature>
<evidence type="ECO:0000256" key="4">
    <source>
        <dbReference type="ARBA" id="ARBA00022989"/>
    </source>
</evidence>
<dbReference type="OrthoDB" id="1684102at2759"/>
<feature type="transmembrane region" description="Helical" evidence="7">
    <location>
        <begin position="425"/>
        <end position="446"/>
    </location>
</feature>
<evidence type="ECO:0000313" key="10">
    <source>
        <dbReference type="Proteomes" id="UP000037751"/>
    </source>
</evidence>
<feature type="transmembrane region" description="Helical" evidence="7">
    <location>
        <begin position="400"/>
        <end position="418"/>
    </location>
</feature>
<comment type="caution">
    <text evidence="9">The sequence shown here is derived from an EMBL/GenBank/DDBJ whole genome shotgun (WGS) entry which is preliminary data.</text>
</comment>
<comment type="subcellular location">
    <subcellularLocation>
        <location evidence="1">Membrane</location>
        <topology evidence="1">Multi-pass membrane protein</topology>
    </subcellularLocation>
</comment>
<dbReference type="GO" id="GO:0015179">
    <property type="term" value="F:L-amino acid transmembrane transporter activity"/>
    <property type="evidence" value="ECO:0007669"/>
    <property type="project" value="TreeGrafter"/>
</dbReference>
<evidence type="ECO:0000256" key="3">
    <source>
        <dbReference type="ARBA" id="ARBA00022692"/>
    </source>
</evidence>
<evidence type="ECO:0000256" key="7">
    <source>
        <dbReference type="SAM" id="Phobius"/>
    </source>
</evidence>
<evidence type="ECO:0000313" key="9">
    <source>
        <dbReference type="EMBL" id="KOS16284.1"/>
    </source>
</evidence>
<dbReference type="Pfam" id="PF01490">
    <property type="entry name" value="Aa_trans"/>
    <property type="match status" value="1"/>
</dbReference>
<evidence type="ECO:0000256" key="6">
    <source>
        <dbReference type="SAM" id="MobiDB-lite"/>
    </source>
</evidence>
<dbReference type="GeneID" id="28729312"/>
<evidence type="ECO:0000256" key="5">
    <source>
        <dbReference type="ARBA" id="ARBA00023136"/>
    </source>
</evidence>
<dbReference type="STRING" id="77020.A0A0M8MXF7"/>
<feature type="transmembrane region" description="Helical" evidence="7">
    <location>
        <begin position="589"/>
        <end position="606"/>
    </location>
</feature>
<feature type="transmembrane region" description="Helical" evidence="7">
    <location>
        <begin position="543"/>
        <end position="568"/>
    </location>
</feature>
<feature type="transmembrane region" description="Helical" evidence="7">
    <location>
        <begin position="499"/>
        <end position="523"/>
    </location>
</feature>
<keyword evidence="5 7" id="KW-0472">Membrane</keyword>
<evidence type="ECO:0000256" key="2">
    <source>
        <dbReference type="ARBA" id="ARBA00008066"/>
    </source>
</evidence>
<feature type="transmembrane region" description="Helical" evidence="7">
    <location>
        <begin position="358"/>
        <end position="380"/>
    </location>
</feature>
<keyword evidence="10" id="KW-1185">Reference proteome</keyword>
<dbReference type="EMBL" id="LGAV01000001">
    <property type="protein sequence ID" value="KOS16284.1"/>
    <property type="molecule type" value="Genomic_DNA"/>
</dbReference>
<proteinExistence type="inferred from homology"/>
<dbReference type="PANTHER" id="PTHR22950:SF666">
    <property type="entry name" value="VACUOLAR AMINO ACID TRANSPORTER 4"/>
    <property type="match status" value="1"/>
</dbReference>
<feature type="transmembrane region" description="Helical" evidence="7">
    <location>
        <begin position="649"/>
        <end position="670"/>
    </location>
</feature>
<keyword evidence="3 7" id="KW-0812">Transmembrane</keyword>
<organism evidence="9 10">
    <name type="scientific">Malassezia pachydermatis</name>
    <dbReference type="NCBI Taxonomy" id="77020"/>
    <lineage>
        <taxon>Eukaryota</taxon>
        <taxon>Fungi</taxon>
        <taxon>Dikarya</taxon>
        <taxon>Basidiomycota</taxon>
        <taxon>Ustilaginomycotina</taxon>
        <taxon>Malasseziomycetes</taxon>
        <taxon>Malasseziales</taxon>
        <taxon>Malasseziaceae</taxon>
        <taxon>Malassezia</taxon>
    </lineage>
</organism>
<feature type="transmembrane region" description="Helical" evidence="7">
    <location>
        <begin position="466"/>
        <end position="487"/>
    </location>
</feature>
<dbReference type="Proteomes" id="UP000037751">
    <property type="component" value="Unassembled WGS sequence"/>
</dbReference>
<protein>
    <submittedName>
        <fullName evidence="9">Amino acid transporter</fullName>
    </submittedName>
</protein>
<keyword evidence="4 7" id="KW-1133">Transmembrane helix</keyword>
<dbReference type="AlphaFoldDB" id="A0A0M8MXF7"/>
<name>A0A0M8MXF7_9BASI</name>
<feature type="transmembrane region" description="Helical" evidence="7">
    <location>
        <begin position="612"/>
        <end position="628"/>
    </location>
</feature>
<feature type="transmembrane region" description="Helical" evidence="7">
    <location>
        <begin position="313"/>
        <end position="337"/>
    </location>
</feature>
<dbReference type="GO" id="GO:0005774">
    <property type="term" value="C:vacuolar membrane"/>
    <property type="evidence" value="ECO:0007669"/>
    <property type="project" value="TreeGrafter"/>
</dbReference>
<comment type="similarity">
    <text evidence="2">Belongs to the amino acid/polyamine transporter 2 family.</text>
</comment>
<dbReference type="RefSeq" id="XP_017993916.1">
    <property type="nucleotide sequence ID" value="XM_018137436.1"/>
</dbReference>
<feature type="domain" description="Amino acid transporter transmembrane" evidence="8">
    <location>
        <begin position="285"/>
        <end position="665"/>
    </location>
</feature>
<feature type="compositionally biased region" description="Polar residues" evidence="6">
    <location>
        <begin position="108"/>
        <end position="121"/>
    </location>
</feature>
<evidence type="ECO:0000256" key="1">
    <source>
        <dbReference type="ARBA" id="ARBA00004141"/>
    </source>
</evidence>
<feature type="compositionally biased region" description="Polar residues" evidence="6">
    <location>
        <begin position="65"/>
        <end position="74"/>
    </location>
</feature>
<accession>A0A0M8MXF7</accession>
<evidence type="ECO:0000259" key="8">
    <source>
        <dbReference type="Pfam" id="PF01490"/>
    </source>
</evidence>
<dbReference type="PANTHER" id="PTHR22950">
    <property type="entry name" value="AMINO ACID TRANSPORTER"/>
    <property type="match status" value="1"/>
</dbReference>
<reference evidence="9 10" key="1">
    <citation type="submission" date="2015-07" db="EMBL/GenBank/DDBJ databases">
        <title>Draft Genome Sequence of Malassezia furfur CBS1878 and Malassezia pachydermatis CBS1879.</title>
        <authorList>
            <person name="Triana S."/>
            <person name="Ohm R."/>
            <person name="Gonzalez A."/>
            <person name="DeCock H."/>
            <person name="Restrepo S."/>
            <person name="Celis A."/>
        </authorList>
    </citation>
    <scope>NUCLEOTIDE SEQUENCE [LARGE SCALE GENOMIC DNA]</scope>
    <source>
        <strain evidence="9 10">CBS 1879</strain>
    </source>
</reference>
<dbReference type="VEuPathDB" id="FungiDB:Malapachy_2953"/>
<feature type="region of interest" description="Disordered" evidence="6">
    <location>
        <begin position="39"/>
        <end position="121"/>
    </location>
</feature>
<sequence length="688" mass="74756">MRGPSSGGGGGSAAQLTKTAVRAHVRVPFSLTFPLQCSHTMAAPSSSSHDPASKGSVEQERPDFSRSTTRTSLTEDLEEHPLPDQQKAKLVERYLARGDDKGDEQEVPSENPSLISTPGTRSSIAVDDEYQAPHHLPGGAITEDLYRWAHQKRPKQRRSESMHLPNTNGINAPIDIDVLKQPGGFRRSYVLIQAAEQGKPPPRALKSFVEFLMLYGHFAGEELDEDELYDEEEDIETAGDAIPGASSVRPGQGNLETSHLVQGRSVHGSIPSFRGHRKHEHKGDATVTDAVLMLLKSFVGTGILFLGKAFFNGGLLFSTTVMCIIAAISLWSFLLLVQVNQKLHLGFGDLGGALYGPYMRTAILTSIVVSQLGFVSAYTVFVAENMQSFVLSVTQCRTEVSKGALIFFQCLIFLPLSLVRRIAKLSSTALIADVFILAGIVYLFYYEIGTLLESGLADVHMFNKSNYPLLIGTAVFTFEGVGLVIPITESMKEPKKFPATLTSVMFGVAILFASAGALSYMAFGSDTQTVVITNLPGNSRFVQAIQALYSAAILLSMPLQLFPALTILELGLFKRSGKYDFRTKMRKNFFRFGTVIVAMLTAWVGANDLDKFVSLVGSVACVPLCFVYPPLLHYRGCATTRRAKITDMLVFAFGVFCVLFAGSQTVHSILSGSNPPKKPVCIPPGGSM</sequence>
<feature type="compositionally biased region" description="Low complexity" evidence="6">
    <location>
        <begin position="42"/>
        <end position="56"/>
    </location>
</feature>
<dbReference type="InterPro" id="IPR013057">
    <property type="entry name" value="AA_transpt_TM"/>
</dbReference>